<name>A0A850HAF9_9SPHN</name>
<dbReference type="Proteomes" id="UP000561438">
    <property type="component" value="Unassembled WGS sequence"/>
</dbReference>
<evidence type="ECO:0000256" key="1">
    <source>
        <dbReference type="SAM" id="MobiDB-lite"/>
    </source>
</evidence>
<evidence type="ECO:0000313" key="2">
    <source>
        <dbReference type="EMBL" id="NVD44059.1"/>
    </source>
</evidence>
<comment type="caution">
    <text evidence="2">The sequence shown here is derived from an EMBL/GenBank/DDBJ whole genome shotgun (WGS) entry which is preliminary data.</text>
</comment>
<dbReference type="EMBL" id="JABWGV010000001">
    <property type="protein sequence ID" value="NVD44059.1"/>
    <property type="molecule type" value="Genomic_DNA"/>
</dbReference>
<keyword evidence="3" id="KW-1185">Reference proteome</keyword>
<protein>
    <recommendedName>
        <fullName evidence="4">Terminase small subunit</fullName>
    </recommendedName>
</protein>
<sequence length="303" mass="32731">MPRCPTCPRHYTQAGFQFRPASRPNQGTRSMNALTTIQPAGPHGAPDAPSPGAEPVPTSAERARHTVLTPRAQAAFLAKLAEFGNVRLACRAASVSPQTAYRARRRAPAFANHWDAALLAARTHAESVLAERAIDGWEEQVFYHGEEVARRRRFSDRLLLAHLARLDRLEEREDVTAALYALDEAIEALEEGRELPDQACEGEGAGLPQGGVPPVPSCRETADADPLEAPCDCPGAEHGADRGRPHWEMTADGPAPVVNGGEGTGPCCDAPRWPECRDCVHYPEVERLLSEMEEAEAAEDAAG</sequence>
<dbReference type="AlphaFoldDB" id="A0A850HAF9"/>
<evidence type="ECO:0000313" key="3">
    <source>
        <dbReference type="Proteomes" id="UP000561438"/>
    </source>
</evidence>
<dbReference type="RefSeq" id="WP_176266340.1">
    <property type="nucleotide sequence ID" value="NZ_JABWGV010000001.1"/>
</dbReference>
<evidence type="ECO:0008006" key="4">
    <source>
        <dbReference type="Google" id="ProtNLM"/>
    </source>
</evidence>
<reference evidence="2 3" key="1">
    <citation type="submission" date="2020-06" db="EMBL/GenBank/DDBJ databases">
        <title>Altererythrobacter sp. HHU K3-1.</title>
        <authorList>
            <person name="Zhang D."/>
            <person name="Xue H."/>
        </authorList>
    </citation>
    <scope>NUCLEOTIDE SEQUENCE [LARGE SCALE GENOMIC DNA]</scope>
    <source>
        <strain evidence="2 3">HHU K3-1</strain>
    </source>
</reference>
<gene>
    <name evidence="2" type="ORF">HUV48_03375</name>
</gene>
<feature type="region of interest" description="Disordered" evidence="1">
    <location>
        <begin position="35"/>
        <end position="59"/>
    </location>
</feature>
<accession>A0A850HAF9</accession>
<proteinExistence type="predicted"/>
<organism evidence="2 3">
    <name type="scientific">Qipengyuania atrilutea</name>
    <dbReference type="NCBI Taxonomy" id="2744473"/>
    <lineage>
        <taxon>Bacteria</taxon>
        <taxon>Pseudomonadati</taxon>
        <taxon>Pseudomonadota</taxon>
        <taxon>Alphaproteobacteria</taxon>
        <taxon>Sphingomonadales</taxon>
        <taxon>Erythrobacteraceae</taxon>
        <taxon>Qipengyuania</taxon>
    </lineage>
</organism>